<dbReference type="Gene3D" id="3.90.1150.10">
    <property type="entry name" value="Aspartate Aminotransferase, domain 1"/>
    <property type="match status" value="1"/>
</dbReference>
<dbReference type="GO" id="GO:0055129">
    <property type="term" value="P:L-proline biosynthetic process"/>
    <property type="evidence" value="ECO:0007669"/>
    <property type="project" value="UniProtKB-UniPathway"/>
</dbReference>
<dbReference type="Pfam" id="PF00202">
    <property type="entry name" value="Aminotran_3"/>
    <property type="match status" value="1"/>
</dbReference>
<dbReference type="EC" id="2.6.1.13" evidence="3"/>
<dbReference type="STRING" id="1802074.A3J15_00315"/>
<dbReference type="PIRSF" id="PIRSF000521">
    <property type="entry name" value="Transaminase_4ab_Lys_Orn"/>
    <property type="match status" value="1"/>
</dbReference>
<dbReference type="InterPro" id="IPR015421">
    <property type="entry name" value="PyrdxlP-dep_Trfase_major"/>
</dbReference>
<evidence type="ECO:0000256" key="3">
    <source>
        <dbReference type="ARBA" id="ARBA00012924"/>
    </source>
</evidence>
<evidence type="ECO:0000256" key="7">
    <source>
        <dbReference type="ARBA" id="ARBA00030587"/>
    </source>
</evidence>
<organism evidence="9 10">
    <name type="scientific">Candidatus Roizmanbacteria bacterium RIFCSPLOWO2_02_FULL_38_10</name>
    <dbReference type="NCBI Taxonomy" id="1802074"/>
    <lineage>
        <taxon>Bacteria</taxon>
        <taxon>Candidatus Roizmaniibacteriota</taxon>
    </lineage>
</organism>
<keyword evidence="6 8" id="KW-0663">Pyridoxal phosphate</keyword>
<dbReference type="InterPro" id="IPR049704">
    <property type="entry name" value="Aminotrans_3_PPA_site"/>
</dbReference>
<reference evidence="9 10" key="1">
    <citation type="journal article" date="2016" name="Nat. Commun.">
        <title>Thousands of microbial genomes shed light on interconnected biogeochemical processes in an aquifer system.</title>
        <authorList>
            <person name="Anantharaman K."/>
            <person name="Brown C.T."/>
            <person name="Hug L.A."/>
            <person name="Sharon I."/>
            <person name="Castelle C.J."/>
            <person name="Probst A.J."/>
            <person name="Thomas B.C."/>
            <person name="Singh A."/>
            <person name="Wilkins M.J."/>
            <person name="Karaoz U."/>
            <person name="Brodie E.L."/>
            <person name="Williams K.H."/>
            <person name="Hubbard S.S."/>
            <person name="Banfield J.F."/>
        </authorList>
    </citation>
    <scope>NUCLEOTIDE SEQUENCE [LARGE SCALE GENOMIC DNA]</scope>
</reference>
<name>A0A1F7JK81_9BACT</name>
<dbReference type="GO" id="GO:0004587">
    <property type="term" value="F:ornithine aminotransferase activity"/>
    <property type="evidence" value="ECO:0007669"/>
    <property type="project" value="UniProtKB-EC"/>
</dbReference>
<evidence type="ECO:0000256" key="6">
    <source>
        <dbReference type="ARBA" id="ARBA00022898"/>
    </source>
</evidence>
<dbReference type="InterPro" id="IPR015424">
    <property type="entry name" value="PyrdxlP-dep_Trfase"/>
</dbReference>
<evidence type="ECO:0000256" key="8">
    <source>
        <dbReference type="RuleBase" id="RU003560"/>
    </source>
</evidence>
<dbReference type="EMBL" id="MGAY01000048">
    <property type="protein sequence ID" value="OGK56010.1"/>
    <property type="molecule type" value="Genomic_DNA"/>
</dbReference>
<comment type="cofactor">
    <cofactor evidence="1">
        <name>pyridoxal 5'-phosphate</name>
        <dbReference type="ChEBI" id="CHEBI:597326"/>
    </cofactor>
</comment>
<sequence length="412" mass="44209">MAEIAPIGAETQRALALEQRYLAHNYQPLDVAIAAGQGAMVTDELGKEYFDLVGAYSAVSQGHTHPRIYQAMLDQANNVGVTGRYVHNLLLGPYAAKLCQLVERGDPEIAMKMLPMNSGSEAVDTAIKMSLRWAYDKKGIPDGEGRIIAAKGNFHGRTMGALSLSTTPEYRKGFEPLADNIDWVDFGDEDALESVITDKTAAFFVEPIQGEGGVIVPPAGYLKKAAEICRKHNVLLVADEVQTGLGRTGKWLASWHDDVQPDVVILGKALGGGVYPVSAVVGKAEVMDVFEPGSHGSTWGGNPIACAVAMESLDVIEDEGLAAQAAKLGNIALERLKAIRSPHVKEARGKGLLLGVELDQPARPVCERLAQLGALSVPTHDNVVRFAPPLIISEEQLHRALDLVEQAILEMN</sequence>
<evidence type="ECO:0000256" key="5">
    <source>
        <dbReference type="ARBA" id="ARBA00022679"/>
    </source>
</evidence>
<dbReference type="FunFam" id="3.40.640.10:FF:000011">
    <property type="entry name" value="Ornithine aminotransferase"/>
    <property type="match status" value="1"/>
</dbReference>
<evidence type="ECO:0000256" key="1">
    <source>
        <dbReference type="ARBA" id="ARBA00001933"/>
    </source>
</evidence>
<dbReference type="PANTHER" id="PTHR11986:SF18">
    <property type="entry name" value="ORNITHINE AMINOTRANSFERASE, MITOCHONDRIAL"/>
    <property type="match status" value="1"/>
</dbReference>
<dbReference type="Proteomes" id="UP000176376">
    <property type="component" value="Unassembled WGS sequence"/>
</dbReference>
<comment type="similarity">
    <text evidence="8">Belongs to the class-III pyridoxal-phosphate-dependent aminotransferase family.</text>
</comment>
<accession>A0A1F7JK81</accession>
<dbReference type="AlphaFoldDB" id="A0A1F7JK81"/>
<proteinExistence type="inferred from homology"/>
<keyword evidence="5" id="KW-0808">Transferase</keyword>
<dbReference type="InterPro" id="IPR015422">
    <property type="entry name" value="PyrdxlP-dep_Trfase_small"/>
</dbReference>
<evidence type="ECO:0000256" key="4">
    <source>
        <dbReference type="ARBA" id="ARBA00022576"/>
    </source>
</evidence>
<dbReference type="InterPro" id="IPR010164">
    <property type="entry name" value="Orn_aminotrans"/>
</dbReference>
<dbReference type="PROSITE" id="PS00600">
    <property type="entry name" value="AA_TRANSFER_CLASS_3"/>
    <property type="match status" value="1"/>
</dbReference>
<keyword evidence="4" id="KW-0032">Aminotransferase</keyword>
<evidence type="ECO:0000313" key="9">
    <source>
        <dbReference type="EMBL" id="OGK56010.1"/>
    </source>
</evidence>
<dbReference type="GO" id="GO:0030170">
    <property type="term" value="F:pyridoxal phosphate binding"/>
    <property type="evidence" value="ECO:0007669"/>
    <property type="project" value="InterPro"/>
</dbReference>
<evidence type="ECO:0000256" key="2">
    <source>
        <dbReference type="ARBA" id="ARBA00004998"/>
    </source>
</evidence>
<gene>
    <name evidence="9" type="ORF">A3J15_00315</name>
</gene>
<protein>
    <recommendedName>
        <fullName evidence="3">ornithine aminotransferase</fullName>
        <ecNumber evidence="3">2.6.1.13</ecNumber>
    </recommendedName>
    <alternativeName>
        <fullName evidence="7">Ornithine--oxo-acid aminotransferase</fullName>
    </alternativeName>
</protein>
<dbReference type="UniPathway" id="UPA00098">
    <property type="reaction ID" value="UER00358"/>
</dbReference>
<dbReference type="Gene3D" id="3.40.640.10">
    <property type="entry name" value="Type I PLP-dependent aspartate aminotransferase-like (Major domain)"/>
    <property type="match status" value="1"/>
</dbReference>
<dbReference type="InterPro" id="IPR005814">
    <property type="entry name" value="Aminotrans_3"/>
</dbReference>
<dbReference type="SUPFAM" id="SSF53383">
    <property type="entry name" value="PLP-dependent transferases"/>
    <property type="match status" value="1"/>
</dbReference>
<dbReference type="PANTHER" id="PTHR11986">
    <property type="entry name" value="AMINOTRANSFERASE CLASS III"/>
    <property type="match status" value="1"/>
</dbReference>
<dbReference type="GO" id="GO:0042802">
    <property type="term" value="F:identical protein binding"/>
    <property type="evidence" value="ECO:0007669"/>
    <property type="project" value="TreeGrafter"/>
</dbReference>
<dbReference type="CDD" id="cd00610">
    <property type="entry name" value="OAT_like"/>
    <property type="match status" value="1"/>
</dbReference>
<evidence type="ECO:0000313" key="10">
    <source>
        <dbReference type="Proteomes" id="UP000176376"/>
    </source>
</evidence>
<dbReference type="InterPro" id="IPR050103">
    <property type="entry name" value="Class-III_PLP-dep_AT"/>
</dbReference>
<dbReference type="NCBIfam" id="TIGR01885">
    <property type="entry name" value="Orn_aminotrans"/>
    <property type="match status" value="1"/>
</dbReference>
<comment type="pathway">
    <text evidence="2">Amino-acid biosynthesis; L-proline biosynthesis; L-glutamate 5-semialdehyde from L-ornithine: step 1/1.</text>
</comment>
<comment type="caution">
    <text evidence="9">The sequence shown here is derived from an EMBL/GenBank/DDBJ whole genome shotgun (WGS) entry which is preliminary data.</text>
</comment>